<dbReference type="RefSeq" id="WP_021098010.1">
    <property type="nucleotide sequence ID" value="NZ_KE557321.1"/>
</dbReference>
<evidence type="ECO:0000313" key="3">
    <source>
        <dbReference type="EMBL" id="EPX84926.1"/>
    </source>
</evidence>
<dbReference type="InterPro" id="IPR006222">
    <property type="entry name" value="GCVT_N"/>
</dbReference>
<feature type="binding site" evidence="1">
    <location>
        <position position="196"/>
    </location>
    <ligand>
        <name>substrate</name>
    </ligand>
</feature>
<name>S9QU63_9RHOB</name>
<protein>
    <submittedName>
        <fullName evidence="3">Glycine cleavage system T protein (Aminomethyltransferase)</fullName>
    </submittedName>
</protein>
<evidence type="ECO:0000256" key="1">
    <source>
        <dbReference type="PIRSR" id="PIRSR006487-1"/>
    </source>
</evidence>
<proteinExistence type="predicted"/>
<dbReference type="GO" id="GO:0008168">
    <property type="term" value="F:methyltransferase activity"/>
    <property type="evidence" value="ECO:0007669"/>
    <property type="project" value="UniProtKB-KW"/>
</dbReference>
<feature type="domain" description="GCVT N-terminal" evidence="2">
    <location>
        <begin position="33"/>
        <end position="238"/>
    </location>
</feature>
<dbReference type="PIRSF" id="PIRSF006487">
    <property type="entry name" value="GcvT"/>
    <property type="match status" value="1"/>
</dbReference>
<dbReference type="SUPFAM" id="SSF101790">
    <property type="entry name" value="Aminomethyltransferase beta-barrel domain"/>
    <property type="match status" value="1"/>
</dbReference>
<dbReference type="STRING" id="1123069.ruthe_01923"/>
<keyword evidence="3" id="KW-0808">Transferase</keyword>
<gene>
    <name evidence="3" type="ORF">ruthe_01923</name>
</gene>
<dbReference type="AlphaFoldDB" id="S9QU63"/>
<dbReference type="InterPro" id="IPR029043">
    <property type="entry name" value="GcvT/YgfZ_C"/>
</dbReference>
<accession>S9QU63</accession>
<comment type="caution">
    <text evidence="3">The sequence shown here is derived from an EMBL/GenBank/DDBJ whole genome shotgun (WGS) entry which is preliminary data.</text>
</comment>
<organism evidence="3 4">
    <name type="scientific">Rubellimicrobium thermophilum DSM 16684</name>
    <dbReference type="NCBI Taxonomy" id="1123069"/>
    <lineage>
        <taxon>Bacteria</taxon>
        <taxon>Pseudomonadati</taxon>
        <taxon>Pseudomonadota</taxon>
        <taxon>Alphaproteobacteria</taxon>
        <taxon>Rhodobacterales</taxon>
        <taxon>Roseobacteraceae</taxon>
        <taxon>Rubellimicrobium</taxon>
    </lineage>
</organism>
<dbReference type="Gene3D" id="3.30.1360.120">
    <property type="entry name" value="Probable tRNA modification gtpase trme, domain 1"/>
    <property type="match status" value="1"/>
</dbReference>
<dbReference type="GO" id="GO:0032259">
    <property type="term" value="P:methylation"/>
    <property type="evidence" value="ECO:0007669"/>
    <property type="project" value="UniProtKB-KW"/>
</dbReference>
<dbReference type="InterPro" id="IPR027266">
    <property type="entry name" value="TrmE/GcvT-like"/>
</dbReference>
<dbReference type="HOGENOM" id="CLU_046852_0_0_5"/>
<evidence type="ECO:0000259" key="2">
    <source>
        <dbReference type="Pfam" id="PF01571"/>
    </source>
</evidence>
<dbReference type="OrthoDB" id="9772660at2"/>
<dbReference type="EMBL" id="AOLV01000019">
    <property type="protein sequence ID" value="EPX84926.1"/>
    <property type="molecule type" value="Genomic_DNA"/>
</dbReference>
<keyword evidence="4" id="KW-1185">Reference proteome</keyword>
<reference evidence="3 4" key="1">
    <citation type="journal article" date="2013" name="Stand. Genomic Sci.">
        <title>Genome sequence of the reddish-pigmented Rubellimicrobium thermophilum type strain (DSM 16684(T)), a member of the Roseobacter clade.</title>
        <authorList>
            <person name="Fiebig A."/>
            <person name="Riedel T."/>
            <person name="Gronow S."/>
            <person name="Petersen J."/>
            <person name="Klenk H.P."/>
            <person name="Goker M."/>
        </authorList>
    </citation>
    <scope>NUCLEOTIDE SEQUENCE [LARGE SCALE GENOMIC DNA]</scope>
    <source>
        <strain evidence="3 4">DSM 16684</strain>
    </source>
</reference>
<dbReference type="PANTHER" id="PTHR43757">
    <property type="entry name" value="AMINOMETHYLTRANSFERASE"/>
    <property type="match status" value="1"/>
</dbReference>
<dbReference type="Proteomes" id="UP000015346">
    <property type="component" value="Unassembled WGS sequence"/>
</dbReference>
<dbReference type="SUPFAM" id="SSF103025">
    <property type="entry name" value="Folate-binding domain"/>
    <property type="match status" value="1"/>
</dbReference>
<keyword evidence="3" id="KW-0489">Methyltransferase</keyword>
<dbReference type="PANTHER" id="PTHR43757:SF2">
    <property type="entry name" value="AMINOMETHYLTRANSFERASE, MITOCHONDRIAL"/>
    <property type="match status" value="1"/>
</dbReference>
<sequence>MTPAENLPYNPFAPVDLGVARHEMLFGNAYPEAFGDWRDEVMSWKTGAYLTAALNPTLTFRLSGPDALRLLSDHSVNGLTRFPVDAARHLIMCNPAGQIVAHGICVREGEESFLTYWLMPWVSYLAESGRYRVTGENLTGRVFLFQVAGPRSLAVLQAATGEDLRDIRFLRRRATRIAGCAVHVLRVGMAGSLAYEVHGPAEAAHAVYRTLLAAGSPLGLRQLGRTQYRMNHTENGFPQGHVHFLYPWFEDADFARYLTARSGGTPFKTDLRGSAGPDPSLRYRTPVEVGWGHVIRLDHDFMGRQALEAELAAPRRLIATLTWNPEDVLDIYRSYLTEGTPHPFMDFRIDMPPLAQPAPHVSDLVLKDGNVVGISSGRVYSYRYRKMISLASLDAGLAVQGTEVVVLWGDPGTRQREIRAVVDRYPLFDEGRNEDVDVSGPEFAPSAGAAPG</sequence>
<evidence type="ECO:0000313" key="4">
    <source>
        <dbReference type="Proteomes" id="UP000015346"/>
    </source>
</evidence>
<dbReference type="InterPro" id="IPR028896">
    <property type="entry name" value="GcvT/YgfZ/DmdA"/>
</dbReference>
<dbReference type="Pfam" id="PF01571">
    <property type="entry name" value="GCV_T"/>
    <property type="match status" value="1"/>
</dbReference>